<dbReference type="AlphaFoldDB" id="A0A7H9B3G7"/>
<keyword evidence="2 6" id="KW-0812">Transmembrane</keyword>
<accession>A0A7H9B3G7</accession>
<evidence type="ECO:0000313" key="8">
    <source>
        <dbReference type="EMBL" id="QLG73037.1"/>
    </source>
</evidence>
<dbReference type="PANTHER" id="PTHR28304:SF1">
    <property type="entry name" value="PEROXISOMAL MEMBRANE PROTEIN PEX28"/>
    <property type="match status" value="1"/>
</dbReference>
<name>A0A7H9B3G7_ZYGMR</name>
<dbReference type="GeneID" id="59236779"/>
<evidence type="ECO:0000256" key="2">
    <source>
        <dbReference type="ARBA" id="ARBA00022692"/>
    </source>
</evidence>
<feature type="domain" description="TECPR1-like DysF" evidence="7">
    <location>
        <begin position="169"/>
        <end position="523"/>
    </location>
</feature>
<comment type="subcellular location">
    <subcellularLocation>
        <location evidence="1">Peroxisome membrane</location>
        <topology evidence="1">Multi-pass membrane protein</topology>
    </subcellularLocation>
</comment>
<gene>
    <name evidence="8" type="ORF">HG535_0E01210</name>
</gene>
<feature type="transmembrane region" description="Helical" evidence="6">
    <location>
        <begin position="207"/>
        <end position="234"/>
    </location>
</feature>
<keyword evidence="3 6" id="KW-1133">Transmembrane helix</keyword>
<evidence type="ECO:0000256" key="6">
    <source>
        <dbReference type="SAM" id="Phobius"/>
    </source>
</evidence>
<dbReference type="Proteomes" id="UP000509704">
    <property type="component" value="Chromosome 5"/>
</dbReference>
<dbReference type="Pfam" id="PF06398">
    <property type="entry name" value="Pex24p"/>
    <property type="match status" value="1"/>
</dbReference>
<dbReference type="KEGG" id="zmk:HG535_0E01210"/>
<evidence type="ECO:0000256" key="1">
    <source>
        <dbReference type="ARBA" id="ARBA00004585"/>
    </source>
</evidence>
<keyword evidence="5" id="KW-0576">Peroxisome</keyword>
<reference evidence="8 9" key="1">
    <citation type="submission" date="2020-07" db="EMBL/GenBank/DDBJ databases">
        <title>The yeast mating-type switching endonuclease HO is a domesticated member of an unorthodox homing genetic element family.</title>
        <authorList>
            <person name="Coughlan A.Y."/>
            <person name="Lombardi L."/>
            <person name="Braun-Galleani S."/>
            <person name="Martos A.R."/>
            <person name="Galeote V."/>
            <person name="Bigey F."/>
            <person name="Dequin S."/>
            <person name="Byrne K.P."/>
            <person name="Wolfe K.H."/>
        </authorList>
    </citation>
    <scope>NUCLEOTIDE SEQUENCE [LARGE SCALE GENOMIC DNA]</scope>
    <source>
        <strain evidence="8 9">NRRL Y-6702</strain>
    </source>
</reference>
<dbReference type="PANTHER" id="PTHR28304">
    <property type="entry name" value="PEROXISOMAL MEMBRANE PROTEIN PEX29"/>
    <property type="match status" value="1"/>
</dbReference>
<evidence type="ECO:0000256" key="4">
    <source>
        <dbReference type="ARBA" id="ARBA00023136"/>
    </source>
</evidence>
<dbReference type="EMBL" id="CP058608">
    <property type="protein sequence ID" value="QLG73037.1"/>
    <property type="molecule type" value="Genomic_DNA"/>
</dbReference>
<evidence type="ECO:0000256" key="3">
    <source>
        <dbReference type="ARBA" id="ARBA00022989"/>
    </source>
</evidence>
<organism evidence="8 9">
    <name type="scientific">Zygotorulaspora mrakii</name>
    <name type="common">Zygosaccharomyces mrakii</name>
    <dbReference type="NCBI Taxonomy" id="42260"/>
    <lineage>
        <taxon>Eukaryota</taxon>
        <taxon>Fungi</taxon>
        <taxon>Dikarya</taxon>
        <taxon>Ascomycota</taxon>
        <taxon>Saccharomycotina</taxon>
        <taxon>Saccharomycetes</taxon>
        <taxon>Saccharomycetales</taxon>
        <taxon>Saccharomycetaceae</taxon>
        <taxon>Zygotorulaspora</taxon>
    </lineage>
</organism>
<dbReference type="GO" id="GO:0007031">
    <property type="term" value="P:peroxisome organization"/>
    <property type="evidence" value="ECO:0007669"/>
    <property type="project" value="TreeGrafter"/>
</dbReference>
<dbReference type="InterPro" id="IPR010482">
    <property type="entry name" value="TECPR1-like_DysF"/>
</dbReference>
<keyword evidence="4 6" id="KW-0472">Membrane</keyword>
<protein>
    <recommendedName>
        <fullName evidence="7">TECPR1-like DysF domain-containing protein</fullName>
    </recommendedName>
</protein>
<evidence type="ECO:0000256" key="5">
    <source>
        <dbReference type="ARBA" id="ARBA00023140"/>
    </source>
</evidence>
<keyword evidence="9" id="KW-1185">Reference proteome</keyword>
<dbReference type="RefSeq" id="XP_037144764.1">
    <property type="nucleotide sequence ID" value="XM_037288869.1"/>
</dbReference>
<evidence type="ECO:0000313" key="9">
    <source>
        <dbReference type="Proteomes" id="UP000509704"/>
    </source>
</evidence>
<proteinExistence type="predicted"/>
<sequence>MSIKYKWDQPRKREIVKSYFADKYEKALDSLLAADTAAAVAAAVGGDHQRSSVPKRGVVKGIAGSLFDASVERLKNDKPMLPGDFDTVTESSDDFWKDENFKQETDSEVKVSSTTTLETPEDGLEKRTKEHFLDIFVDKLITRIIPTRLPEREHFGELSEDEKRRSKTVSATKLTSNLKALTPKLAGLFELQDSIVRLLTWRNPSGTLTMLIILTMICYNPMNIIIMPLIYIMFGLMVPGYTRRHPFRRTLYPYRRMYGKSLIKDVTNGGPTAWHPGYGIQEFDYNVQVFDSDDVSRRNEIDNRIEFVVSLRDLQNATTATLSLSKSVERFIYGTAGFVDERHSTVVFFKYIASFCTLSLLSKYINWSFFISLILWLSMIFAHPKVKQRISAHKQKKRSVSSTTDRSETHKEFNIILDESPEVKYVEIFEIYKQGITPRHWDFYKISNQVFDPLDKFRKLQQEPPGVSKLDDILPPRTWVFDENSEWEVDYNVKKWSSERGLSLKIQDEYLIDDSFKRRRLTRKVLRYANPASKPSYKLKK</sequence>
<dbReference type="InterPro" id="IPR052816">
    <property type="entry name" value="Peroxisomal_Membrane_PEX28-32"/>
</dbReference>
<dbReference type="OrthoDB" id="74314at2759"/>
<dbReference type="GO" id="GO:0005778">
    <property type="term" value="C:peroxisomal membrane"/>
    <property type="evidence" value="ECO:0007669"/>
    <property type="project" value="UniProtKB-SubCell"/>
</dbReference>
<evidence type="ECO:0000259" key="7">
    <source>
        <dbReference type="Pfam" id="PF06398"/>
    </source>
</evidence>
<feature type="transmembrane region" description="Helical" evidence="6">
    <location>
        <begin position="364"/>
        <end position="382"/>
    </location>
</feature>